<dbReference type="EMBL" id="BQNB010017688">
    <property type="protein sequence ID" value="GJT66140.1"/>
    <property type="molecule type" value="Genomic_DNA"/>
</dbReference>
<dbReference type="InterPro" id="IPR039537">
    <property type="entry name" value="Retrotran_Ty1/copia-like"/>
</dbReference>
<accession>A0ABQ5FS14</accession>
<reference evidence="2" key="2">
    <citation type="submission" date="2022-01" db="EMBL/GenBank/DDBJ databases">
        <authorList>
            <person name="Yamashiro T."/>
            <person name="Shiraishi A."/>
            <person name="Satake H."/>
            <person name="Nakayama K."/>
        </authorList>
    </citation>
    <scope>NUCLEOTIDE SEQUENCE</scope>
</reference>
<gene>
    <name evidence="2" type="ORF">Tco_1017620</name>
</gene>
<dbReference type="InterPro" id="IPR001584">
    <property type="entry name" value="Integrase_cat-core"/>
</dbReference>
<evidence type="ECO:0000259" key="1">
    <source>
        <dbReference type="PROSITE" id="PS50994"/>
    </source>
</evidence>
<dbReference type="PROSITE" id="PS50994">
    <property type="entry name" value="INTEGRASE"/>
    <property type="match status" value="1"/>
</dbReference>
<dbReference type="PANTHER" id="PTHR42648:SF21">
    <property type="entry name" value="CYSTEINE-RICH RLK (RECEPTOR-LIKE PROTEIN KINASE) 8"/>
    <property type="match status" value="1"/>
</dbReference>
<reference evidence="2" key="1">
    <citation type="journal article" date="2022" name="Int. J. Mol. Sci.">
        <title>Draft Genome of Tanacetum Coccineum: Genomic Comparison of Closely Related Tanacetum-Family Plants.</title>
        <authorList>
            <person name="Yamashiro T."/>
            <person name="Shiraishi A."/>
            <person name="Nakayama K."/>
            <person name="Satake H."/>
        </authorList>
    </citation>
    <scope>NUCLEOTIDE SEQUENCE</scope>
</reference>
<dbReference type="Gene3D" id="3.30.420.10">
    <property type="entry name" value="Ribonuclease H-like superfamily/Ribonuclease H"/>
    <property type="match status" value="1"/>
</dbReference>
<dbReference type="Proteomes" id="UP001151760">
    <property type="component" value="Unassembled WGS sequence"/>
</dbReference>
<dbReference type="SUPFAM" id="SSF53098">
    <property type="entry name" value="Ribonuclease H-like"/>
    <property type="match status" value="1"/>
</dbReference>
<dbReference type="InterPro" id="IPR025724">
    <property type="entry name" value="GAG-pre-integrase_dom"/>
</dbReference>
<comment type="caution">
    <text evidence="2">The sequence shown here is derived from an EMBL/GenBank/DDBJ whole genome shotgun (WGS) entry which is preliminary data.</text>
</comment>
<dbReference type="InterPro" id="IPR012337">
    <property type="entry name" value="RNaseH-like_sf"/>
</dbReference>
<dbReference type="InterPro" id="IPR036397">
    <property type="entry name" value="RNaseH_sf"/>
</dbReference>
<sequence length="427" mass="49028">MTVAVAGNRETVRNQEVLTALNDNSGPTFDTKPLEKVDSDIILDSSDMYTNEREVDQHAEELGDERFLLASLIANLKLDQKKDFKERVDKDMDKIITLENQVKFLNDVVYKTGNPKYLKKAQWEKSCLYNVQYDKNDLANIFAPENEETIRLAEESRSKMVDDLLLQEFFSKDFLCVILLSIDDIDEYSEIACKYLEKVEECERIEIDLSKSHKQHDKSFAQLEKHCINLELALQNEKEKNGNNLLTGTRGSDLYAIALQESSSPTLICFMAKDSSTQAWLWHHLLSHLNSDTINLVSKNDIVNGLPKLKYVNDQLCSSCEMGKANRSNFKTKTTPSSKGGLHLLYTDLCGPMRVQSINGKKYIIVIVDDYSRYTWTHFLRSKDETPKVLINFLKMIQRGLQAQVITVRADRGTEFLNKTLETYFKE</sequence>
<proteinExistence type="predicted"/>
<evidence type="ECO:0000313" key="2">
    <source>
        <dbReference type="EMBL" id="GJT66140.1"/>
    </source>
</evidence>
<dbReference type="Pfam" id="PF00665">
    <property type="entry name" value="rve"/>
    <property type="match status" value="1"/>
</dbReference>
<dbReference type="PANTHER" id="PTHR42648">
    <property type="entry name" value="TRANSPOSASE, PUTATIVE-RELATED"/>
    <property type="match status" value="1"/>
</dbReference>
<organism evidence="2 3">
    <name type="scientific">Tanacetum coccineum</name>
    <dbReference type="NCBI Taxonomy" id="301880"/>
    <lineage>
        <taxon>Eukaryota</taxon>
        <taxon>Viridiplantae</taxon>
        <taxon>Streptophyta</taxon>
        <taxon>Embryophyta</taxon>
        <taxon>Tracheophyta</taxon>
        <taxon>Spermatophyta</taxon>
        <taxon>Magnoliopsida</taxon>
        <taxon>eudicotyledons</taxon>
        <taxon>Gunneridae</taxon>
        <taxon>Pentapetalae</taxon>
        <taxon>asterids</taxon>
        <taxon>campanulids</taxon>
        <taxon>Asterales</taxon>
        <taxon>Asteraceae</taxon>
        <taxon>Asteroideae</taxon>
        <taxon>Anthemideae</taxon>
        <taxon>Anthemidinae</taxon>
        <taxon>Tanacetum</taxon>
    </lineage>
</organism>
<keyword evidence="3" id="KW-1185">Reference proteome</keyword>
<evidence type="ECO:0000313" key="3">
    <source>
        <dbReference type="Proteomes" id="UP001151760"/>
    </source>
</evidence>
<dbReference type="Pfam" id="PF13976">
    <property type="entry name" value="gag_pre-integrs"/>
    <property type="match status" value="1"/>
</dbReference>
<protein>
    <submittedName>
        <fullName evidence="2">Retrovirus-related pol polyprotein from transposon TNT 1-94</fullName>
    </submittedName>
</protein>
<name>A0ABQ5FS14_9ASTR</name>
<feature type="domain" description="Integrase catalytic" evidence="1">
    <location>
        <begin position="332"/>
        <end position="427"/>
    </location>
</feature>